<accession>A0A5A7RCF5</accession>
<organism evidence="3 4">
    <name type="scientific">Striga asiatica</name>
    <name type="common">Asiatic witchweed</name>
    <name type="synonym">Buchnera asiatica</name>
    <dbReference type="NCBI Taxonomy" id="4170"/>
    <lineage>
        <taxon>Eukaryota</taxon>
        <taxon>Viridiplantae</taxon>
        <taxon>Streptophyta</taxon>
        <taxon>Embryophyta</taxon>
        <taxon>Tracheophyta</taxon>
        <taxon>Spermatophyta</taxon>
        <taxon>Magnoliopsida</taxon>
        <taxon>eudicotyledons</taxon>
        <taxon>Gunneridae</taxon>
        <taxon>Pentapetalae</taxon>
        <taxon>asterids</taxon>
        <taxon>lamiids</taxon>
        <taxon>Lamiales</taxon>
        <taxon>Orobanchaceae</taxon>
        <taxon>Buchnereae</taxon>
        <taxon>Striga</taxon>
    </lineage>
</organism>
<name>A0A5A7RCF5_STRAF</name>
<dbReference type="InterPro" id="IPR035892">
    <property type="entry name" value="C2_domain_sf"/>
</dbReference>
<dbReference type="OrthoDB" id="67688at2759"/>
<evidence type="ECO:0000313" key="4">
    <source>
        <dbReference type="Proteomes" id="UP000325081"/>
    </source>
</evidence>
<dbReference type="PROSITE" id="PS51547">
    <property type="entry name" value="C2_PI3K"/>
    <property type="match status" value="1"/>
</dbReference>
<keyword evidence="3" id="KW-0808">Transferase</keyword>
<gene>
    <name evidence="3" type="ORF">STAS_31589</name>
</gene>
<protein>
    <submittedName>
        <fullName evidence="3">Phosphatidylinositol 3-kinase</fullName>
    </submittedName>
</protein>
<sequence>MGRLSGSPQERVFYFGNRLAPACLVIPLRLDSVDPSYCWNELVTLSTKYRDLTAHSQLSLTVYDVSYGKNKEVVGGATIHLFNMEKQLKTGKHKLRLWAGT</sequence>
<dbReference type="EMBL" id="BKCP01010848">
    <property type="protein sequence ID" value="GER54031.1"/>
    <property type="molecule type" value="Genomic_DNA"/>
</dbReference>
<comment type="similarity">
    <text evidence="1">Belongs to the PI3/PI4-kinase family.</text>
</comment>
<comment type="caution">
    <text evidence="3">The sequence shown here is derived from an EMBL/GenBank/DDBJ whole genome shotgun (WGS) entry which is preliminary data.</text>
</comment>
<keyword evidence="4" id="KW-1185">Reference proteome</keyword>
<dbReference type="Proteomes" id="UP000325081">
    <property type="component" value="Unassembled WGS sequence"/>
</dbReference>
<dbReference type="Gene3D" id="2.60.40.150">
    <property type="entry name" value="C2 domain"/>
    <property type="match status" value="1"/>
</dbReference>
<feature type="domain" description="C2 PI3K-type" evidence="2">
    <location>
        <begin position="1"/>
        <end position="101"/>
    </location>
</feature>
<reference evidence="4" key="1">
    <citation type="journal article" date="2019" name="Curr. Biol.">
        <title>Genome Sequence of Striga asiatica Provides Insight into the Evolution of Plant Parasitism.</title>
        <authorList>
            <person name="Yoshida S."/>
            <person name="Kim S."/>
            <person name="Wafula E.K."/>
            <person name="Tanskanen J."/>
            <person name="Kim Y.M."/>
            <person name="Honaas L."/>
            <person name="Yang Z."/>
            <person name="Spallek T."/>
            <person name="Conn C.E."/>
            <person name="Ichihashi Y."/>
            <person name="Cheong K."/>
            <person name="Cui S."/>
            <person name="Der J.P."/>
            <person name="Gundlach H."/>
            <person name="Jiao Y."/>
            <person name="Hori C."/>
            <person name="Ishida J.K."/>
            <person name="Kasahara H."/>
            <person name="Kiba T."/>
            <person name="Kim M.S."/>
            <person name="Koo N."/>
            <person name="Laohavisit A."/>
            <person name="Lee Y.H."/>
            <person name="Lumba S."/>
            <person name="McCourt P."/>
            <person name="Mortimer J.C."/>
            <person name="Mutuku J.M."/>
            <person name="Nomura T."/>
            <person name="Sasaki-Sekimoto Y."/>
            <person name="Seto Y."/>
            <person name="Wang Y."/>
            <person name="Wakatake T."/>
            <person name="Sakakibara H."/>
            <person name="Demura T."/>
            <person name="Yamaguchi S."/>
            <person name="Yoneyama K."/>
            <person name="Manabe R.I."/>
            <person name="Nelson D.C."/>
            <person name="Schulman A.H."/>
            <person name="Timko M.P."/>
            <person name="dePamphilis C.W."/>
            <person name="Choi D."/>
            <person name="Shirasu K."/>
        </authorList>
    </citation>
    <scope>NUCLEOTIDE SEQUENCE [LARGE SCALE GENOMIC DNA]</scope>
    <source>
        <strain evidence="4">cv. UVA1</strain>
    </source>
</reference>
<dbReference type="Pfam" id="PF00792">
    <property type="entry name" value="PI3K_C2"/>
    <property type="match status" value="1"/>
</dbReference>
<dbReference type="AlphaFoldDB" id="A0A5A7RCF5"/>
<evidence type="ECO:0000313" key="3">
    <source>
        <dbReference type="EMBL" id="GER54031.1"/>
    </source>
</evidence>
<proteinExistence type="inferred from homology"/>
<evidence type="ECO:0000259" key="2">
    <source>
        <dbReference type="PROSITE" id="PS51547"/>
    </source>
</evidence>
<dbReference type="GO" id="GO:0016301">
    <property type="term" value="F:kinase activity"/>
    <property type="evidence" value="ECO:0007669"/>
    <property type="project" value="UniProtKB-KW"/>
</dbReference>
<keyword evidence="3" id="KW-0418">Kinase</keyword>
<dbReference type="InterPro" id="IPR002420">
    <property type="entry name" value="PI3K-type_C2_dom"/>
</dbReference>
<evidence type="ECO:0000256" key="1">
    <source>
        <dbReference type="PROSITE-ProRule" id="PRU00880"/>
    </source>
</evidence>
<dbReference type="SUPFAM" id="SSF49562">
    <property type="entry name" value="C2 domain (Calcium/lipid-binding domain, CaLB)"/>
    <property type="match status" value="1"/>
</dbReference>